<evidence type="ECO:0000256" key="9">
    <source>
        <dbReference type="RuleBase" id="RU363032"/>
    </source>
</evidence>
<evidence type="ECO:0000259" key="10">
    <source>
        <dbReference type="PROSITE" id="PS50928"/>
    </source>
</evidence>
<dbReference type="SUPFAM" id="SSF161098">
    <property type="entry name" value="MetI-like"/>
    <property type="match status" value="1"/>
</dbReference>
<dbReference type="InterPro" id="IPR043429">
    <property type="entry name" value="ArtM/GltK/GlnP/TcyL/YhdX-like"/>
</dbReference>
<keyword evidence="8 9" id="KW-0472">Membrane</keyword>
<keyword evidence="5 9" id="KW-0812">Transmembrane</keyword>
<dbReference type="InterPro" id="IPR001638">
    <property type="entry name" value="Solute-binding_3/MltF_N"/>
</dbReference>
<dbReference type="NCBIfam" id="TIGR01726">
    <property type="entry name" value="HEQRo_perm_3TM"/>
    <property type="match status" value="1"/>
</dbReference>
<dbReference type="Gene3D" id="3.40.190.10">
    <property type="entry name" value="Periplasmic binding protein-like II"/>
    <property type="match status" value="2"/>
</dbReference>
<evidence type="ECO:0000256" key="7">
    <source>
        <dbReference type="ARBA" id="ARBA00022989"/>
    </source>
</evidence>
<proteinExistence type="inferred from homology"/>
<evidence type="ECO:0000256" key="3">
    <source>
        <dbReference type="ARBA" id="ARBA00022448"/>
    </source>
</evidence>
<dbReference type="FunFam" id="1.10.3720.10:FF:000033">
    <property type="entry name" value="Polar amino acid ABC transporter permease"/>
    <property type="match status" value="1"/>
</dbReference>
<organism evidence="11 12">
    <name type="scientific">Fructilactobacillus fructivorans</name>
    <dbReference type="NCBI Taxonomy" id="1614"/>
    <lineage>
        <taxon>Bacteria</taxon>
        <taxon>Bacillati</taxon>
        <taxon>Bacillota</taxon>
        <taxon>Bacilli</taxon>
        <taxon>Lactobacillales</taxon>
        <taxon>Lactobacillaceae</taxon>
        <taxon>Fructilactobacillus</taxon>
    </lineage>
</organism>
<gene>
    <name evidence="11" type="ORF">LfDm3_1336</name>
</gene>
<dbReference type="GO" id="GO:0006865">
    <property type="term" value="P:amino acid transport"/>
    <property type="evidence" value="ECO:0007669"/>
    <property type="project" value="UniProtKB-KW"/>
</dbReference>
<feature type="transmembrane region" description="Helical" evidence="9">
    <location>
        <begin position="345"/>
        <end position="367"/>
    </location>
</feature>
<dbReference type="SUPFAM" id="SSF53850">
    <property type="entry name" value="Periplasmic binding protein-like II"/>
    <property type="match status" value="1"/>
</dbReference>
<dbReference type="PATRIC" id="fig|1614.7.peg.1275"/>
<dbReference type="PROSITE" id="PS50928">
    <property type="entry name" value="ABC_TM1"/>
    <property type="match status" value="1"/>
</dbReference>
<dbReference type="GeneID" id="74913993"/>
<keyword evidence="3 9" id="KW-0813">Transport</keyword>
<dbReference type="AlphaFoldDB" id="A0A0C1LX57"/>
<dbReference type="InterPro" id="IPR000515">
    <property type="entry name" value="MetI-like"/>
</dbReference>
<dbReference type="CDD" id="cd06261">
    <property type="entry name" value="TM_PBP2"/>
    <property type="match status" value="1"/>
</dbReference>
<feature type="transmembrane region" description="Helical" evidence="9">
    <location>
        <begin position="457"/>
        <end position="479"/>
    </location>
</feature>
<accession>A0A0C1LX57</accession>
<evidence type="ECO:0000256" key="8">
    <source>
        <dbReference type="ARBA" id="ARBA00023136"/>
    </source>
</evidence>
<dbReference type="Proteomes" id="UP000031397">
    <property type="component" value="Unassembled WGS sequence"/>
</dbReference>
<feature type="transmembrane region" description="Helical" evidence="9">
    <location>
        <begin position="294"/>
        <end position="316"/>
    </location>
</feature>
<dbReference type="Pfam" id="PF00528">
    <property type="entry name" value="BPD_transp_1"/>
    <property type="match status" value="1"/>
</dbReference>
<keyword evidence="7 9" id="KW-1133">Transmembrane helix</keyword>
<dbReference type="PANTHER" id="PTHR30614:SF20">
    <property type="entry name" value="GLUTAMINE TRANSPORT SYSTEM PERMEASE PROTEIN GLNP"/>
    <property type="match status" value="1"/>
</dbReference>
<evidence type="ECO:0000256" key="4">
    <source>
        <dbReference type="ARBA" id="ARBA00022475"/>
    </source>
</evidence>
<dbReference type="InterPro" id="IPR010065">
    <property type="entry name" value="AA_ABC_transptr_permease_3TM"/>
</dbReference>
<reference evidence="11 12" key="1">
    <citation type="submission" date="2014-06" db="EMBL/GenBank/DDBJ databases">
        <title>Functional and comparative genomic analyses of the Drosophila gut microbiota identify candidate symbiosis factors.</title>
        <authorList>
            <person name="Newell P.D."/>
            <person name="Chaston J.M."/>
            <person name="Douglas A.E."/>
        </authorList>
    </citation>
    <scope>NUCLEOTIDE SEQUENCE [LARGE SCALE GENOMIC DNA]</scope>
    <source>
        <strain evidence="11 12">DmCS_002</strain>
    </source>
</reference>
<feature type="domain" description="ABC transmembrane type-1" evidence="10">
    <location>
        <begin position="292"/>
        <end position="479"/>
    </location>
</feature>
<evidence type="ECO:0000256" key="1">
    <source>
        <dbReference type="ARBA" id="ARBA00004651"/>
    </source>
</evidence>
<evidence type="ECO:0000313" key="11">
    <source>
        <dbReference type="EMBL" id="KID41190.1"/>
    </source>
</evidence>
<name>A0A0C1LX57_9LACO</name>
<comment type="caution">
    <text evidence="11">The sequence shown here is derived from an EMBL/GenBank/DDBJ whole genome shotgun (WGS) entry which is preliminary data.</text>
</comment>
<evidence type="ECO:0000256" key="5">
    <source>
        <dbReference type="ARBA" id="ARBA00022692"/>
    </source>
</evidence>
<dbReference type="RefSeq" id="WP_039145177.1">
    <property type="nucleotide sequence ID" value="NZ_JOJZ01000024.1"/>
</dbReference>
<evidence type="ECO:0000313" key="12">
    <source>
        <dbReference type="Proteomes" id="UP000031397"/>
    </source>
</evidence>
<dbReference type="SMART" id="SM00062">
    <property type="entry name" value="PBPb"/>
    <property type="match status" value="1"/>
</dbReference>
<dbReference type="PANTHER" id="PTHR30614">
    <property type="entry name" value="MEMBRANE COMPONENT OF AMINO ACID ABC TRANSPORTER"/>
    <property type="match status" value="1"/>
</dbReference>
<protein>
    <submittedName>
        <fullName evidence="11">ABC-type amino acid transport system, permease and periplasmic component</fullName>
    </submittedName>
</protein>
<keyword evidence="12" id="KW-1185">Reference proteome</keyword>
<comment type="similarity">
    <text evidence="2">Belongs to the binding-protein-dependent transport system permease family. HisMQ subfamily.</text>
</comment>
<evidence type="ECO:0000256" key="2">
    <source>
        <dbReference type="ARBA" id="ARBA00010072"/>
    </source>
</evidence>
<dbReference type="GO" id="GO:0043190">
    <property type="term" value="C:ATP-binding cassette (ABC) transporter complex"/>
    <property type="evidence" value="ECO:0007669"/>
    <property type="project" value="InterPro"/>
</dbReference>
<dbReference type="GO" id="GO:0022857">
    <property type="term" value="F:transmembrane transporter activity"/>
    <property type="evidence" value="ECO:0007669"/>
    <property type="project" value="InterPro"/>
</dbReference>
<evidence type="ECO:0000256" key="6">
    <source>
        <dbReference type="ARBA" id="ARBA00022970"/>
    </source>
</evidence>
<comment type="subcellular location">
    <subcellularLocation>
        <location evidence="1 9">Cell membrane</location>
        <topology evidence="1 9">Multi-pass membrane protein</topology>
    </subcellularLocation>
</comment>
<dbReference type="Gene3D" id="1.10.3720.10">
    <property type="entry name" value="MetI-like"/>
    <property type="match status" value="1"/>
</dbReference>
<keyword evidence="6" id="KW-0029">Amino-acid transport</keyword>
<dbReference type="EMBL" id="JOJZ01000024">
    <property type="protein sequence ID" value="KID41190.1"/>
    <property type="molecule type" value="Genomic_DNA"/>
</dbReference>
<sequence>MGKSNLKTVMQLLLVVVIVGMGSLLARRPAHADDQSLNRVKQSGTLTVGTAPDYPPFEFQVNKGGNQEDVGMDIDIAKQIAKNLHVKLKIKNMSFESLLVAVQSGKIDMAIGGINPTPERKQNADFSKIYYSGGQDFLINKNDAGQIKNKNSLRGKKVGTQTGTLQQSLAKKDIPNAHVVGMDKTPDLVLALKTHKVAAVGVEKPVAQAYVANDHDLKAIDSGYKLNKNDVGTAIAFKKGNTSLVNAVNQSIDQIHKKNLIPQYLKDAGKHMKVNTNNTSMWHYWKYFATGVEYTLIISVVSVFFGIILGIILVLMRLSKYKFLSWPSIAYTEFVRGTPMMVQVLFVYFGLGVLVNIPALTAGIIAVSLNSGAYVSEIIRGGINAVDKGQSEASRSLGLSKKDMMASVILPQAFKNIWPALGNEFITIIKDSSIVSIIGVTEIVYELNIVRADTYRGVAPIAVAMILYFILSFSLSRVLNYFERRMNHD</sequence>
<keyword evidence="4" id="KW-1003">Cell membrane</keyword>
<dbReference type="Pfam" id="PF00497">
    <property type="entry name" value="SBP_bac_3"/>
    <property type="match status" value="1"/>
</dbReference>
<dbReference type="OrthoDB" id="9811552at2"/>
<dbReference type="InterPro" id="IPR035906">
    <property type="entry name" value="MetI-like_sf"/>
</dbReference>